<feature type="region of interest" description="Disordered" evidence="1">
    <location>
        <begin position="111"/>
        <end position="135"/>
    </location>
</feature>
<evidence type="ECO:0000256" key="1">
    <source>
        <dbReference type="SAM" id="MobiDB-lite"/>
    </source>
</evidence>
<dbReference type="InterPro" id="IPR050546">
    <property type="entry name" value="Glycosyl_Hydrlase_16"/>
</dbReference>
<evidence type="ECO:0000313" key="4">
    <source>
        <dbReference type="EMBL" id="MFF5290587.1"/>
    </source>
</evidence>
<dbReference type="Proteomes" id="UP001602245">
    <property type="component" value="Unassembled WGS sequence"/>
</dbReference>
<protein>
    <submittedName>
        <fullName evidence="4">Family 16 glycosylhydrolase</fullName>
    </submittedName>
</protein>
<dbReference type="InterPro" id="IPR013320">
    <property type="entry name" value="ConA-like_dom_sf"/>
</dbReference>
<feature type="domain" description="GH16" evidence="3">
    <location>
        <begin position="93"/>
        <end position="313"/>
    </location>
</feature>
<comment type="caution">
    <text evidence="4">The sequence shown here is derived from an EMBL/GenBank/DDBJ whole genome shotgun (WGS) entry which is preliminary data.</text>
</comment>
<feature type="signal peptide" evidence="2">
    <location>
        <begin position="1"/>
        <end position="20"/>
    </location>
</feature>
<organism evidence="4 5">
    <name type="scientific">Paractinoplanes globisporus</name>
    <dbReference type="NCBI Taxonomy" id="113565"/>
    <lineage>
        <taxon>Bacteria</taxon>
        <taxon>Bacillati</taxon>
        <taxon>Actinomycetota</taxon>
        <taxon>Actinomycetes</taxon>
        <taxon>Micromonosporales</taxon>
        <taxon>Micromonosporaceae</taxon>
        <taxon>Paractinoplanes</taxon>
    </lineage>
</organism>
<sequence length="313" mass="32518">MPRRVAVLGVGLALAGVVAACGTAQPSAGPLAGTISRNPASDAASSVPASPGPAASAGIGALDLGPAATVSAGPSRAPSPSRSAGVSTRPKSSSFWGDPVAVENFDGPLSAEWGKYDTPNGTPPRSGDQVSVSGGQLHLTGGLNSRVGKDVGAGVMFLRDLKYGRWEVRFRAQPGAGYAPVVLLWPKENADWPAAGEIDLAEITSPSRASFGSFLHHGAGNNIVGTDTRADFTKFHTLAVDWLPTRVTYYLDGKKVFNVTPGRIETGLPTESVMHLALQLDQGCDDYIPCRNSSTPAKVVMDVDWVKVYRAPV</sequence>
<evidence type="ECO:0000259" key="3">
    <source>
        <dbReference type="PROSITE" id="PS51762"/>
    </source>
</evidence>
<gene>
    <name evidence="4" type="ORF">ACFY35_14170</name>
</gene>
<dbReference type="RefSeq" id="WP_157295504.1">
    <property type="nucleotide sequence ID" value="NZ_JBIAZU010000002.1"/>
</dbReference>
<proteinExistence type="predicted"/>
<dbReference type="EMBL" id="JBIAZU010000002">
    <property type="protein sequence ID" value="MFF5290587.1"/>
    <property type="molecule type" value="Genomic_DNA"/>
</dbReference>
<name>A0ABW6WB89_9ACTN</name>
<evidence type="ECO:0000313" key="5">
    <source>
        <dbReference type="Proteomes" id="UP001602245"/>
    </source>
</evidence>
<dbReference type="PROSITE" id="PS51762">
    <property type="entry name" value="GH16_2"/>
    <property type="match status" value="1"/>
</dbReference>
<dbReference type="InterPro" id="IPR000757">
    <property type="entry name" value="Beta-glucanase-like"/>
</dbReference>
<dbReference type="PANTHER" id="PTHR10963:SF60">
    <property type="entry name" value="GRAM-NEGATIVE BACTERIA-BINDING PROTEIN 1-RELATED"/>
    <property type="match status" value="1"/>
</dbReference>
<dbReference type="CDD" id="cd00413">
    <property type="entry name" value="Glyco_hydrolase_16"/>
    <property type="match status" value="1"/>
</dbReference>
<dbReference type="Gene3D" id="2.60.120.200">
    <property type="match status" value="1"/>
</dbReference>
<evidence type="ECO:0000256" key="2">
    <source>
        <dbReference type="SAM" id="SignalP"/>
    </source>
</evidence>
<keyword evidence="2" id="KW-0732">Signal</keyword>
<feature type="compositionally biased region" description="Low complexity" evidence="1">
    <location>
        <begin position="39"/>
        <end position="61"/>
    </location>
</feature>
<dbReference type="Pfam" id="PF00722">
    <property type="entry name" value="Glyco_hydro_16"/>
    <property type="match status" value="1"/>
</dbReference>
<feature type="compositionally biased region" description="Low complexity" evidence="1">
    <location>
        <begin position="70"/>
        <end position="87"/>
    </location>
</feature>
<dbReference type="SUPFAM" id="SSF49899">
    <property type="entry name" value="Concanavalin A-like lectins/glucanases"/>
    <property type="match status" value="1"/>
</dbReference>
<dbReference type="PROSITE" id="PS51257">
    <property type="entry name" value="PROKAR_LIPOPROTEIN"/>
    <property type="match status" value="1"/>
</dbReference>
<keyword evidence="5" id="KW-1185">Reference proteome</keyword>
<accession>A0ABW6WB89</accession>
<feature type="region of interest" description="Disordered" evidence="1">
    <location>
        <begin position="38"/>
        <end position="98"/>
    </location>
</feature>
<feature type="chain" id="PRO_5045969906" evidence="2">
    <location>
        <begin position="21"/>
        <end position="313"/>
    </location>
</feature>
<dbReference type="PANTHER" id="PTHR10963">
    <property type="entry name" value="GLYCOSYL HYDROLASE-RELATED"/>
    <property type="match status" value="1"/>
</dbReference>
<reference evidence="4 5" key="1">
    <citation type="submission" date="2024-10" db="EMBL/GenBank/DDBJ databases">
        <title>The Natural Products Discovery Center: Release of the First 8490 Sequenced Strains for Exploring Actinobacteria Biosynthetic Diversity.</title>
        <authorList>
            <person name="Kalkreuter E."/>
            <person name="Kautsar S.A."/>
            <person name="Yang D."/>
            <person name="Bader C.D."/>
            <person name="Teijaro C.N."/>
            <person name="Fluegel L."/>
            <person name="Davis C.M."/>
            <person name="Simpson J.R."/>
            <person name="Lauterbach L."/>
            <person name="Steele A.D."/>
            <person name="Gui C."/>
            <person name="Meng S."/>
            <person name="Li G."/>
            <person name="Viehrig K."/>
            <person name="Ye F."/>
            <person name="Su P."/>
            <person name="Kiefer A.F."/>
            <person name="Nichols A."/>
            <person name="Cepeda A.J."/>
            <person name="Yan W."/>
            <person name="Fan B."/>
            <person name="Jiang Y."/>
            <person name="Adhikari A."/>
            <person name="Zheng C.-J."/>
            <person name="Schuster L."/>
            <person name="Cowan T.M."/>
            <person name="Smanski M.J."/>
            <person name="Chevrette M.G."/>
            <person name="De Carvalho L.P.S."/>
            <person name="Shen B."/>
        </authorList>
    </citation>
    <scope>NUCLEOTIDE SEQUENCE [LARGE SCALE GENOMIC DNA]</scope>
    <source>
        <strain evidence="4 5">NPDC000087</strain>
    </source>
</reference>